<dbReference type="InterPro" id="IPR035500">
    <property type="entry name" value="NHR-like_dom_sf"/>
</dbReference>
<dbReference type="InterPro" id="IPR001628">
    <property type="entry name" value="Znf_hrmn_rcpt"/>
</dbReference>
<dbReference type="SUPFAM" id="SSF57716">
    <property type="entry name" value="Glucocorticoid receptor-like (DNA-binding domain)"/>
    <property type="match status" value="1"/>
</dbReference>
<comment type="similarity">
    <text evidence="1">Belongs to the nuclear hormone receptor family. NR1 subfamily.</text>
</comment>
<protein>
    <submittedName>
        <fullName evidence="14">Uncharacterized protein</fullName>
    </submittedName>
</protein>
<evidence type="ECO:0000256" key="7">
    <source>
        <dbReference type="ARBA" id="ARBA00023163"/>
    </source>
</evidence>
<dbReference type="InterPro" id="IPR001723">
    <property type="entry name" value="Nuclear_hrmn_rcpt"/>
</dbReference>
<dbReference type="PRINTS" id="PR00047">
    <property type="entry name" value="STROIDFINGER"/>
</dbReference>
<dbReference type="CDD" id="cd06936">
    <property type="entry name" value="NR_LBD_Fxr"/>
    <property type="match status" value="1"/>
</dbReference>
<keyword evidence="8 10" id="KW-0675">Receptor</keyword>
<dbReference type="Gene3D" id="1.10.565.10">
    <property type="entry name" value="Retinoid X Receptor"/>
    <property type="match status" value="1"/>
</dbReference>
<evidence type="ECO:0000256" key="9">
    <source>
        <dbReference type="ARBA" id="ARBA00023242"/>
    </source>
</evidence>
<dbReference type="GO" id="GO:0030154">
    <property type="term" value="P:cell differentiation"/>
    <property type="evidence" value="ECO:0007669"/>
    <property type="project" value="TreeGrafter"/>
</dbReference>
<dbReference type="InterPro" id="IPR013088">
    <property type="entry name" value="Znf_NHR/GATA"/>
</dbReference>
<dbReference type="GO" id="GO:0000978">
    <property type="term" value="F:RNA polymerase II cis-regulatory region sequence-specific DNA binding"/>
    <property type="evidence" value="ECO:0007669"/>
    <property type="project" value="TreeGrafter"/>
</dbReference>
<evidence type="ECO:0000256" key="2">
    <source>
        <dbReference type="ARBA" id="ARBA00022723"/>
    </source>
</evidence>
<dbReference type="PRINTS" id="PR00398">
    <property type="entry name" value="STRDHORMONER"/>
</dbReference>
<dbReference type="SUPFAM" id="SSF48508">
    <property type="entry name" value="Nuclear receptor ligand-binding domain"/>
    <property type="match status" value="1"/>
</dbReference>
<proteinExistence type="inferred from homology"/>
<evidence type="ECO:0000256" key="10">
    <source>
        <dbReference type="RuleBase" id="RU004334"/>
    </source>
</evidence>
<dbReference type="GO" id="GO:0032052">
    <property type="term" value="F:bile acid binding"/>
    <property type="evidence" value="ECO:0007669"/>
    <property type="project" value="InterPro"/>
</dbReference>
<reference evidence="14" key="1">
    <citation type="submission" date="2025-08" db="UniProtKB">
        <authorList>
            <consortium name="Ensembl"/>
        </authorList>
    </citation>
    <scope>IDENTIFICATION</scope>
</reference>
<dbReference type="SMART" id="SM00399">
    <property type="entry name" value="ZnF_C4"/>
    <property type="match status" value="1"/>
</dbReference>
<evidence type="ECO:0000256" key="1">
    <source>
        <dbReference type="ARBA" id="ARBA00008092"/>
    </source>
</evidence>
<feature type="domain" description="NR LBD" evidence="13">
    <location>
        <begin position="261"/>
        <end position="485"/>
    </location>
</feature>
<dbReference type="GO" id="GO:0050728">
    <property type="term" value="P:negative regulation of inflammatory response"/>
    <property type="evidence" value="ECO:0007669"/>
    <property type="project" value="TreeGrafter"/>
</dbReference>
<evidence type="ECO:0000256" key="4">
    <source>
        <dbReference type="ARBA" id="ARBA00022833"/>
    </source>
</evidence>
<dbReference type="CDD" id="cd06962">
    <property type="entry name" value="NR_DBD_FXR"/>
    <property type="match status" value="1"/>
</dbReference>
<evidence type="ECO:0000313" key="14">
    <source>
        <dbReference type="Ensembl" id="ENSMMOP00000022798.1"/>
    </source>
</evidence>
<dbReference type="InterPro" id="IPR000536">
    <property type="entry name" value="Nucl_hrmn_rcpt_lig-bd"/>
</dbReference>
<reference evidence="14" key="2">
    <citation type="submission" date="2025-09" db="UniProtKB">
        <authorList>
            <consortium name="Ensembl"/>
        </authorList>
    </citation>
    <scope>IDENTIFICATION</scope>
</reference>
<dbReference type="PANTHER" id="PTHR24082">
    <property type="entry name" value="NUCLEAR HORMONE RECEPTOR"/>
    <property type="match status" value="1"/>
</dbReference>
<dbReference type="Gene3D" id="3.30.50.10">
    <property type="entry name" value="Erythroid Transcription Factor GATA-1, subunit A"/>
    <property type="match status" value="1"/>
</dbReference>
<dbReference type="STRING" id="94237.ENSMMOP00000022798"/>
<dbReference type="PROSITE" id="PS51843">
    <property type="entry name" value="NR_LBD"/>
    <property type="match status" value="1"/>
</dbReference>
<keyword evidence="3 10" id="KW-0863">Zinc-finger</keyword>
<dbReference type="GO" id="GO:0090575">
    <property type="term" value="C:RNA polymerase II transcription regulator complex"/>
    <property type="evidence" value="ECO:0007669"/>
    <property type="project" value="TreeGrafter"/>
</dbReference>
<dbReference type="GO" id="GO:0000122">
    <property type="term" value="P:negative regulation of transcription by RNA polymerase II"/>
    <property type="evidence" value="ECO:0007669"/>
    <property type="project" value="TreeGrafter"/>
</dbReference>
<keyword evidence="9 10" id="KW-0539">Nucleus</keyword>
<feature type="region of interest" description="Disordered" evidence="11">
    <location>
        <begin position="219"/>
        <end position="256"/>
    </location>
</feature>
<dbReference type="PROSITE" id="PS00031">
    <property type="entry name" value="NUCLEAR_REC_DBD_1"/>
    <property type="match status" value="1"/>
</dbReference>
<organism evidence="14 15">
    <name type="scientific">Mola mola</name>
    <name type="common">Ocean sunfish</name>
    <name type="synonym">Tetraodon mola</name>
    <dbReference type="NCBI Taxonomy" id="94237"/>
    <lineage>
        <taxon>Eukaryota</taxon>
        <taxon>Metazoa</taxon>
        <taxon>Chordata</taxon>
        <taxon>Craniata</taxon>
        <taxon>Vertebrata</taxon>
        <taxon>Euteleostomi</taxon>
        <taxon>Actinopterygii</taxon>
        <taxon>Neopterygii</taxon>
        <taxon>Teleostei</taxon>
        <taxon>Neoteleostei</taxon>
        <taxon>Acanthomorphata</taxon>
        <taxon>Eupercaria</taxon>
        <taxon>Tetraodontiformes</taxon>
        <taxon>Molidae</taxon>
        <taxon>Mola</taxon>
    </lineage>
</organism>
<dbReference type="Proteomes" id="UP000261620">
    <property type="component" value="Unplaced"/>
</dbReference>
<evidence type="ECO:0000256" key="11">
    <source>
        <dbReference type="SAM" id="MobiDB-lite"/>
    </source>
</evidence>
<dbReference type="GO" id="GO:0008270">
    <property type="term" value="F:zinc ion binding"/>
    <property type="evidence" value="ECO:0007669"/>
    <property type="project" value="UniProtKB-KW"/>
</dbReference>
<dbReference type="OMA" id="XISDEYI"/>
<evidence type="ECO:0000259" key="13">
    <source>
        <dbReference type="PROSITE" id="PS51843"/>
    </source>
</evidence>
<dbReference type="PANTHER" id="PTHR24082:SF507">
    <property type="entry name" value="BILE ACID RECEPTOR-RELATED"/>
    <property type="match status" value="1"/>
</dbReference>
<keyword evidence="7 10" id="KW-0804">Transcription</keyword>
<feature type="domain" description="Nuclear receptor" evidence="12">
    <location>
        <begin position="134"/>
        <end position="209"/>
    </location>
</feature>
<evidence type="ECO:0000256" key="8">
    <source>
        <dbReference type="ARBA" id="ARBA00023170"/>
    </source>
</evidence>
<keyword evidence="2 10" id="KW-0479">Metal-binding</keyword>
<dbReference type="GO" id="GO:0004879">
    <property type="term" value="F:nuclear receptor activity"/>
    <property type="evidence" value="ECO:0007669"/>
    <property type="project" value="InterPro"/>
</dbReference>
<keyword evidence="4 10" id="KW-0862">Zinc</keyword>
<keyword evidence="5 10" id="KW-0805">Transcription regulation</keyword>
<dbReference type="Ensembl" id="ENSMMOT00000023174.1">
    <property type="protein sequence ID" value="ENSMMOP00000022798.1"/>
    <property type="gene ID" value="ENSMMOG00000017336.1"/>
</dbReference>
<dbReference type="PROSITE" id="PS51030">
    <property type="entry name" value="NUCLEAR_REC_DBD_2"/>
    <property type="match status" value="1"/>
</dbReference>
<dbReference type="PRINTS" id="PR00546">
    <property type="entry name" value="THYROIDHORMR"/>
</dbReference>
<dbReference type="Pfam" id="PF00105">
    <property type="entry name" value="zf-C4"/>
    <property type="match status" value="1"/>
</dbReference>
<accession>A0A3Q3WWF1</accession>
<evidence type="ECO:0000313" key="15">
    <source>
        <dbReference type="Proteomes" id="UP000261620"/>
    </source>
</evidence>
<dbReference type="Pfam" id="PF00104">
    <property type="entry name" value="Hormone_recep"/>
    <property type="match status" value="1"/>
</dbReference>
<evidence type="ECO:0000256" key="3">
    <source>
        <dbReference type="ARBA" id="ARBA00022771"/>
    </source>
</evidence>
<dbReference type="FunFam" id="3.30.50.10:FF:000021">
    <property type="entry name" value="bile acid receptor isoform X2"/>
    <property type="match status" value="1"/>
</dbReference>
<dbReference type="GO" id="GO:0045944">
    <property type="term" value="P:positive regulation of transcription by RNA polymerase II"/>
    <property type="evidence" value="ECO:0007669"/>
    <property type="project" value="TreeGrafter"/>
</dbReference>
<feature type="compositionally biased region" description="Polar residues" evidence="11">
    <location>
        <begin position="239"/>
        <end position="250"/>
    </location>
</feature>
<dbReference type="InterPro" id="IPR001728">
    <property type="entry name" value="ThyrH_rcpt"/>
</dbReference>
<comment type="subcellular location">
    <subcellularLocation>
        <location evidence="10">Nucleus</location>
    </subcellularLocation>
</comment>
<evidence type="ECO:0000259" key="12">
    <source>
        <dbReference type="PROSITE" id="PS51030"/>
    </source>
</evidence>
<dbReference type="AlphaFoldDB" id="A0A3Q3WWF1"/>
<evidence type="ECO:0000256" key="6">
    <source>
        <dbReference type="ARBA" id="ARBA00023125"/>
    </source>
</evidence>
<dbReference type="SMART" id="SM00430">
    <property type="entry name" value="HOLI"/>
    <property type="match status" value="1"/>
</dbReference>
<dbReference type="InterPro" id="IPR050234">
    <property type="entry name" value="Nuclear_hormone_rcpt_NR1"/>
</dbReference>
<keyword evidence="6 10" id="KW-0238">DNA-binding</keyword>
<evidence type="ECO:0000256" key="5">
    <source>
        <dbReference type="ARBA" id="ARBA00023015"/>
    </source>
</evidence>
<keyword evidence="15" id="KW-1185">Reference proteome</keyword>
<name>A0A3Q3WWF1_MOLML</name>
<sequence length="485" mass="55347">MNEWVGPDINVVGPMEIPPSDEFSISESSHLFDILADQGSPLLQDPDILPFTSYPSMQYASMEPAMSSTQYYSSQNYYPPYSGDEWYSHTGIYELRKGPLEVSYDAEMEEVSAVVPTMCKRTRHMSQAGRVKGEELCVVCGDKASGYHYNALTCEGCKGFFRRSITKNAVYKCKSGGNCEMDMYMRRKCQECRLRKCKEMGMLAECLLTEIQCKSKRLRKNTKASPGQSTGDETEGVDNTDNKQVSSTTKPSKEKVEITKKQQALVKVIVDAYDRHQIPQDVAKKLLQDQYSAEENFLLLTEMATSQVQVLVEFTKNIPGFLSLDREDQIALLKGSAVEAMFLRSAQVLNKKMPSGHTEVLEERIRKSGISEEFITPMFNFYKSIGELHMVHEEQALLTTITILTPDRPYVKDQLAVERLQETILDVLRKMCLLHHPQDPQYFARLLGRLTELRTLSHYHAEMLTSWRVNDHKFTPLLCEIWDVQ</sequence>
<dbReference type="InterPro" id="IPR044114">
    <property type="entry name" value="NR_LBD_NR1H4"/>
</dbReference>